<accession>A0A4R3N0V7</accession>
<keyword evidence="2" id="KW-1185">Reference proteome</keyword>
<comment type="caution">
    <text evidence="1">The sequence shown here is derived from an EMBL/GenBank/DDBJ whole genome shotgun (WGS) entry which is preliminary data.</text>
</comment>
<reference evidence="1 2" key="1">
    <citation type="submission" date="2019-03" db="EMBL/GenBank/DDBJ databases">
        <title>Genomic Encyclopedia of Type Strains, Phase IV (KMG-IV): sequencing the most valuable type-strain genomes for metagenomic binning, comparative biology and taxonomic classification.</title>
        <authorList>
            <person name="Goeker M."/>
        </authorList>
    </citation>
    <scope>NUCLEOTIDE SEQUENCE [LARGE SCALE GENOMIC DNA]</scope>
    <source>
        <strain evidence="1 2">DSM 25894</strain>
    </source>
</reference>
<name>A0A4R3N0V7_9BACI</name>
<protein>
    <submittedName>
        <fullName evidence="1">Uncharacterized protein</fullName>
    </submittedName>
</protein>
<dbReference type="EMBL" id="SMAN01000008">
    <property type="protein sequence ID" value="TCT22670.1"/>
    <property type="molecule type" value="Genomic_DNA"/>
</dbReference>
<sequence length="30" mass="3666">MYKQFTTDILHLQNFRLTNQGERVQDGWIL</sequence>
<feature type="non-terminal residue" evidence="1">
    <location>
        <position position="30"/>
    </location>
</feature>
<gene>
    <name evidence="1" type="ORF">EDD68_10890</name>
</gene>
<evidence type="ECO:0000313" key="1">
    <source>
        <dbReference type="EMBL" id="TCT22670.1"/>
    </source>
</evidence>
<dbReference type="Proteomes" id="UP000294650">
    <property type="component" value="Unassembled WGS sequence"/>
</dbReference>
<dbReference type="AlphaFoldDB" id="A0A4R3N0V7"/>
<organism evidence="1 2">
    <name type="scientific">Melghiribacillus thermohalophilus</name>
    <dbReference type="NCBI Taxonomy" id="1324956"/>
    <lineage>
        <taxon>Bacteria</taxon>
        <taxon>Bacillati</taxon>
        <taxon>Bacillota</taxon>
        <taxon>Bacilli</taxon>
        <taxon>Bacillales</taxon>
        <taxon>Bacillaceae</taxon>
        <taxon>Melghiribacillus</taxon>
    </lineage>
</organism>
<proteinExistence type="predicted"/>
<evidence type="ECO:0000313" key="2">
    <source>
        <dbReference type="Proteomes" id="UP000294650"/>
    </source>
</evidence>